<dbReference type="Proteomes" id="UP000193922">
    <property type="component" value="Unassembled WGS sequence"/>
</dbReference>
<protein>
    <recommendedName>
        <fullName evidence="4">Secreted protein</fullName>
    </recommendedName>
</protein>
<sequence>MPLAPLSGAGCLLPIYARLGLLGGLSSCPVRRVCTCPLLVHLSSATFSAQRCCRPGPRAVCCEVRWGTFQQEKASSSSSSSRGIWRMGCV</sequence>
<reference evidence="2 3" key="1">
    <citation type="submission" date="2016-07" db="EMBL/GenBank/DDBJ databases">
        <title>Pervasive Adenine N6-methylation of Active Genes in Fungi.</title>
        <authorList>
            <consortium name="DOE Joint Genome Institute"/>
            <person name="Mondo S.J."/>
            <person name="Dannebaum R.O."/>
            <person name="Kuo R.C."/>
            <person name="Labutti K."/>
            <person name="Haridas S."/>
            <person name="Kuo A."/>
            <person name="Salamov A."/>
            <person name="Ahrendt S.R."/>
            <person name="Lipzen A."/>
            <person name="Sullivan W."/>
            <person name="Andreopoulos W.B."/>
            <person name="Clum A."/>
            <person name="Lindquist E."/>
            <person name="Daum C."/>
            <person name="Ramamoorthy G.K."/>
            <person name="Gryganskyi A."/>
            <person name="Culley D."/>
            <person name="Magnuson J.K."/>
            <person name="James T.Y."/>
            <person name="O'Malley M.A."/>
            <person name="Stajich J.E."/>
            <person name="Spatafora J.W."/>
            <person name="Visel A."/>
            <person name="Grigoriev I.V."/>
        </authorList>
    </citation>
    <scope>NUCLEOTIDE SEQUENCE [LARGE SCALE GENOMIC DNA]</scope>
    <source>
        <strain evidence="2 3">ATCC 12442</strain>
    </source>
</reference>
<evidence type="ECO:0000313" key="2">
    <source>
        <dbReference type="EMBL" id="ORX74509.1"/>
    </source>
</evidence>
<keyword evidence="1" id="KW-0732">Signal</keyword>
<gene>
    <name evidence="2" type="ORF">DL89DRAFT_18202</name>
</gene>
<evidence type="ECO:0000313" key="3">
    <source>
        <dbReference type="Proteomes" id="UP000193922"/>
    </source>
</evidence>
<dbReference type="GeneID" id="63800560"/>
<feature type="chain" id="PRO_5012463280" description="Secreted protein" evidence="1">
    <location>
        <begin position="18"/>
        <end position="90"/>
    </location>
</feature>
<feature type="signal peptide" evidence="1">
    <location>
        <begin position="1"/>
        <end position="17"/>
    </location>
</feature>
<keyword evidence="3" id="KW-1185">Reference proteome</keyword>
<dbReference type="EMBL" id="MCFD01000001">
    <property type="protein sequence ID" value="ORX74509.1"/>
    <property type="molecule type" value="Genomic_DNA"/>
</dbReference>
<dbReference type="RefSeq" id="XP_040747720.1">
    <property type="nucleotide sequence ID" value="XM_040883912.1"/>
</dbReference>
<dbReference type="AlphaFoldDB" id="A0A1Y1WLS2"/>
<evidence type="ECO:0000256" key="1">
    <source>
        <dbReference type="SAM" id="SignalP"/>
    </source>
</evidence>
<organism evidence="2 3">
    <name type="scientific">Linderina pennispora</name>
    <dbReference type="NCBI Taxonomy" id="61395"/>
    <lineage>
        <taxon>Eukaryota</taxon>
        <taxon>Fungi</taxon>
        <taxon>Fungi incertae sedis</taxon>
        <taxon>Zoopagomycota</taxon>
        <taxon>Kickxellomycotina</taxon>
        <taxon>Kickxellomycetes</taxon>
        <taxon>Kickxellales</taxon>
        <taxon>Kickxellaceae</taxon>
        <taxon>Linderina</taxon>
    </lineage>
</organism>
<accession>A0A1Y1WLS2</accession>
<evidence type="ECO:0008006" key="4">
    <source>
        <dbReference type="Google" id="ProtNLM"/>
    </source>
</evidence>
<comment type="caution">
    <text evidence="2">The sequence shown here is derived from an EMBL/GenBank/DDBJ whole genome shotgun (WGS) entry which is preliminary data.</text>
</comment>
<proteinExistence type="predicted"/>
<name>A0A1Y1WLS2_9FUNG</name>